<keyword evidence="7" id="KW-1133">Transmembrane helix</keyword>
<evidence type="ECO:0000256" key="6">
    <source>
        <dbReference type="RuleBase" id="RU003983"/>
    </source>
</evidence>
<feature type="transmembrane region" description="Helical" evidence="7">
    <location>
        <begin position="73"/>
        <end position="90"/>
    </location>
</feature>
<dbReference type="PANTHER" id="PTHR34978">
    <property type="entry name" value="POSSIBLE SENSOR-TRANSDUCER PROTEIN BLAR"/>
    <property type="match status" value="1"/>
</dbReference>
<keyword evidence="7" id="KW-0472">Membrane</keyword>
<dbReference type="Gene3D" id="3.30.2010.10">
    <property type="entry name" value="Metalloproteases ('zincins'), catalytic domain"/>
    <property type="match status" value="1"/>
</dbReference>
<evidence type="ECO:0000256" key="2">
    <source>
        <dbReference type="ARBA" id="ARBA00022723"/>
    </source>
</evidence>
<comment type="caution">
    <text evidence="9">The sequence shown here is derived from an EMBL/GenBank/DDBJ whole genome shotgun (WGS) entry which is preliminary data.</text>
</comment>
<dbReference type="CDD" id="cd07326">
    <property type="entry name" value="M56_BlaR1_MecR1_like"/>
    <property type="match status" value="1"/>
</dbReference>
<name>W9GUJ2_9MICO</name>
<accession>W9GUJ2</accession>
<keyword evidence="3 6" id="KW-0378">Hydrolase</keyword>
<reference evidence="10" key="1">
    <citation type="submission" date="2013-08" db="EMBL/GenBank/DDBJ databases">
        <title>Intrasporangium oryzae NRRL B-24470.</title>
        <authorList>
            <person name="Liu H."/>
            <person name="Wang G."/>
        </authorList>
    </citation>
    <scope>NUCLEOTIDE SEQUENCE [LARGE SCALE GENOMIC DNA]</scope>
    <source>
        <strain evidence="10">Q5-1</strain>
    </source>
</reference>
<dbReference type="PATRIC" id="fig|584657.3.peg.531"/>
<evidence type="ECO:0000256" key="3">
    <source>
        <dbReference type="ARBA" id="ARBA00022801"/>
    </source>
</evidence>
<dbReference type="AlphaFoldDB" id="W9GUJ2"/>
<keyword evidence="4 6" id="KW-0862">Zinc</keyword>
<sequence>MYILPLALLAMALAWPVPRLMAGFTSFRRAPRAALVVWQATAVAAVLAALFTAPAAVPFIVRQQSRITEHLGLVALAGVVSGLVLARLLVAGHRVGRNLRVVRKRHRELVDVLASHDDRHLRVLEHPTPTAYCLPGLSRRVVLSQGTLDRLPAEELEAVLAHERAHLAARHDLILEFFTVVHEAVPPFVRSETALREVHLLIEVLADRAAVRDVGPMPTARAIVDMAGGGASPAGSMAMGSTPSAAKVRIGLLEPARIWGLPVPIASALMYVFAGLLVAMPVTLLSMAFAGFLVT</sequence>
<dbReference type="PANTHER" id="PTHR34978:SF3">
    <property type="entry name" value="SLR0241 PROTEIN"/>
    <property type="match status" value="1"/>
</dbReference>
<dbReference type="GO" id="GO:0004222">
    <property type="term" value="F:metalloendopeptidase activity"/>
    <property type="evidence" value="ECO:0007669"/>
    <property type="project" value="InterPro"/>
</dbReference>
<evidence type="ECO:0000259" key="8">
    <source>
        <dbReference type="Pfam" id="PF01435"/>
    </source>
</evidence>
<keyword evidence="1 6" id="KW-0645">Protease</keyword>
<protein>
    <submittedName>
        <fullName evidence="9">Peptidase M48 Ste24p</fullName>
    </submittedName>
</protein>
<dbReference type="Pfam" id="PF01435">
    <property type="entry name" value="Peptidase_M48"/>
    <property type="match status" value="1"/>
</dbReference>
<feature type="transmembrane region" description="Helical" evidence="7">
    <location>
        <begin position="268"/>
        <end position="294"/>
    </location>
</feature>
<evidence type="ECO:0000256" key="4">
    <source>
        <dbReference type="ARBA" id="ARBA00022833"/>
    </source>
</evidence>
<keyword evidence="10" id="KW-1185">Reference proteome</keyword>
<evidence type="ECO:0000256" key="1">
    <source>
        <dbReference type="ARBA" id="ARBA00022670"/>
    </source>
</evidence>
<feature type="transmembrane region" description="Helical" evidence="7">
    <location>
        <begin position="38"/>
        <end position="61"/>
    </location>
</feature>
<evidence type="ECO:0000256" key="5">
    <source>
        <dbReference type="ARBA" id="ARBA00023049"/>
    </source>
</evidence>
<organism evidence="9 10">
    <name type="scientific">Intrasporangium chromatireducens Q5-1</name>
    <dbReference type="NCBI Taxonomy" id="584657"/>
    <lineage>
        <taxon>Bacteria</taxon>
        <taxon>Bacillati</taxon>
        <taxon>Actinomycetota</taxon>
        <taxon>Actinomycetes</taxon>
        <taxon>Micrococcales</taxon>
        <taxon>Intrasporangiaceae</taxon>
        <taxon>Intrasporangium</taxon>
    </lineage>
</organism>
<dbReference type="GO" id="GO:0046872">
    <property type="term" value="F:metal ion binding"/>
    <property type="evidence" value="ECO:0007669"/>
    <property type="project" value="UniProtKB-KW"/>
</dbReference>
<comment type="cofactor">
    <cofactor evidence="6">
        <name>Zn(2+)</name>
        <dbReference type="ChEBI" id="CHEBI:29105"/>
    </cofactor>
    <text evidence="6">Binds 1 zinc ion per subunit.</text>
</comment>
<comment type="similarity">
    <text evidence="6">Belongs to the peptidase M48 family.</text>
</comment>
<dbReference type="Proteomes" id="UP000019494">
    <property type="component" value="Unassembled WGS sequence"/>
</dbReference>
<dbReference type="EMBL" id="AWQS01000010">
    <property type="protein sequence ID" value="EWT07514.1"/>
    <property type="molecule type" value="Genomic_DNA"/>
</dbReference>
<evidence type="ECO:0000256" key="7">
    <source>
        <dbReference type="SAM" id="Phobius"/>
    </source>
</evidence>
<evidence type="ECO:0000313" key="9">
    <source>
        <dbReference type="EMBL" id="EWT07514.1"/>
    </source>
</evidence>
<dbReference type="GO" id="GO:0006508">
    <property type="term" value="P:proteolysis"/>
    <property type="evidence" value="ECO:0007669"/>
    <property type="project" value="UniProtKB-KW"/>
</dbReference>
<keyword evidence="7" id="KW-0812">Transmembrane</keyword>
<feature type="domain" description="Peptidase M48" evidence="8">
    <location>
        <begin position="103"/>
        <end position="175"/>
    </location>
</feature>
<keyword evidence="2" id="KW-0479">Metal-binding</keyword>
<proteinExistence type="inferred from homology"/>
<evidence type="ECO:0000313" key="10">
    <source>
        <dbReference type="Proteomes" id="UP000019494"/>
    </source>
</evidence>
<gene>
    <name evidence="9" type="ORF">N864_04290</name>
</gene>
<keyword evidence="5 6" id="KW-0482">Metalloprotease</keyword>
<dbReference type="RefSeq" id="WP_240474179.1">
    <property type="nucleotide sequence ID" value="NZ_AWQS01000010.1"/>
</dbReference>
<dbReference type="InterPro" id="IPR001915">
    <property type="entry name" value="Peptidase_M48"/>
</dbReference>
<dbReference type="InterPro" id="IPR052173">
    <property type="entry name" value="Beta-lactam_resp_regulator"/>
</dbReference>